<proteinExistence type="predicted"/>
<dbReference type="AlphaFoldDB" id="A0A2P2P2R7"/>
<dbReference type="EMBL" id="GGEC01068437">
    <property type="protein sequence ID" value="MBX48921.1"/>
    <property type="molecule type" value="Transcribed_RNA"/>
</dbReference>
<sequence>MTSFSSALPITLSPWLRAMLFTSSLLTLTYSSSRQAKPQMFCSKLSPISPMQHF</sequence>
<protein>
    <submittedName>
        <fullName evidence="1">Uncharacterized protein</fullName>
    </submittedName>
</protein>
<evidence type="ECO:0000313" key="1">
    <source>
        <dbReference type="EMBL" id="MBX48921.1"/>
    </source>
</evidence>
<reference evidence="1" key="1">
    <citation type="submission" date="2018-02" db="EMBL/GenBank/DDBJ databases">
        <title>Rhizophora mucronata_Transcriptome.</title>
        <authorList>
            <person name="Meera S.P."/>
            <person name="Sreeshan A."/>
            <person name="Augustine A."/>
        </authorList>
    </citation>
    <scope>NUCLEOTIDE SEQUENCE</scope>
    <source>
        <tissue evidence="1">Leaf</tissue>
    </source>
</reference>
<name>A0A2P2P2R7_RHIMU</name>
<organism evidence="1">
    <name type="scientific">Rhizophora mucronata</name>
    <name type="common">Asiatic mangrove</name>
    <dbReference type="NCBI Taxonomy" id="61149"/>
    <lineage>
        <taxon>Eukaryota</taxon>
        <taxon>Viridiplantae</taxon>
        <taxon>Streptophyta</taxon>
        <taxon>Embryophyta</taxon>
        <taxon>Tracheophyta</taxon>
        <taxon>Spermatophyta</taxon>
        <taxon>Magnoliopsida</taxon>
        <taxon>eudicotyledons</taxon>
        <taxon>Gunneridae</taxon>
        <taxon>Pentapetalae</taxon>
        <taxon>rosids</taxon>
        <taxon>fabids</taxon>
        <taxon>Malpighiales</taxon>
        <taxon>Rhizophoraceae</taxon>
        <taxon>Rhizophora</taxon>
    </lineage>
</organism>
<accession>A0A2P2P2R7</accession>